<gene>
    <name evidence="2" type="ORF">GWI33_001771</name>
</gene>
<evidence type="ECO:0000313" key="3">
    <source>
        <dbReference type="Proteomes" id="UP000625711"/>
    </source>
</evidence>
<feature type="region of interest" description="Disordered" evidence="1">
    <location>
        <begin position="1"/>
        <end position="27"/>
    </location>
</feature>
<accession>A0A834M3B7</accession>
<protein>
    <submittedName>
        <fullName evidence="2">Uncharacterized protein</fullName>
    </submittedName>
</protein>
<dbReference type="Proteomes" id="UP000625711">
    <property type="component" value="Unassembled WGS sequence"/>
</dbReference>
<evidence type="ECO:0000256" key="1">
    <source>
        <dbReference type="SAM" id="MobiDB-lite"/>
    </source>
</evidence>
<keyword evidence="3" id="KW-1185">Reference proteome</keyword>
<dbReference type="AlphaFoldDB" id="A0A834M3B7"/>
<name>A0A834M3B7_RHYFE</name>
<evidence type="ECO:0000313" key="2">
    <source>
        <dbReference type="EMBL" id="KAF7263594.1"/>
    </source>
</evidence>
<comment type="caution">
    <text evidence="2">The sequence shown here is derived from an EMBL/GenBank/DDBJ whole genome shotgun (WGS) entry which is preliminary data.</text>
</comment>
<dbReference type="EMBL" id="JAACXV010020580">
    <property type="protein sequence ID" value="KAF7263594.1"/>
    <property type="molecule type" value="Genomic_DNA"/>
</dbReference>
<sequence>MPGNCLFSDLLNPTGERDFTTNGTRIA</sequence>
<reference evidence="2" key="1">
    <citation type="submission" date="2020-08" db="EMBL/GenBank/DDBJ databases">
        <title>Genome sequencing and assembly of the red palm weevil Rhynchophorus ferrugineus.</title>
        <authorList>
            <person name="Dias G.B."/>
            <person name="Bergman C.M."/>
            <person name="Manee M."/>
        </authorList>
    </citation>
    <scope>NUCLEOTIDE SEQUENCE</scope>
    <source>
        <strain evidence="2">AA-2017</strain>
        <tissue evidence="2">Whole larva</tissue>
    </source>
</reference>
<organism evidence="2 3">
    <name type="scientific">Rhynchophorus ferrugineus</name>
    <name type="common">Red palm weevil</name>
    <name type="synonym">Curculio ferrugineus</name>
    <dbReference type="NCBI Taxonomy" id="354439"/>
    <lineage>
        <taxon>Eukaryota</taxon>
        <taxon>Metazoa</taxon>
        <taxon>Ecdysozoa</taxon>
        <taxon>Arthropoda</taxon>
        <taxon>Hexapoda</taxon>
        <taxon>Insecta</taxon>
        <taxon>Pterygota</taxon>
        <taxon>Neoptera</taxon>
        <taxon>Endopterygota</taxon>
        <taxon>Coleoptera</taxon>
        <taxon>Polyphaga</taxon>
        <taxon>Cucujiformia</taxon>
        <taxon>Curculionidae</taxon>
        <taxon>Dryophthorinae</taxon>
        <taxon>Rhynchophorus</taxon>
    </lineage>
</organism>
<proteinExistence type="predicted"/>
<feature type="non-terminal residue" evidence="2">
    <location>
        <position position="27"/>
    </location>
</feature>